<accession>S4PSM9</accession>
<name>S4PSM9_9NEOP</name>
<reference evidence="1" key="2">
    <citation type="submission" date="2013-05" db="EMBL/GenBank/DDBJ databases">
        <authorList>
            <person name="Carter J.-M."/>
            <person name="Baker S.C."/>
            <person name="Pink R."/>
            <person name="Carter D.R.F."/>
            <person name="Collins A."/>
            <person name="Tomlin J."/>
            <person name="Gibbs M."/>
            <person name="Breuker C.J."/>
        </authorList>
    </citation>
    <scope>NUCLEOTIDE SEQUENCE</scope>
    <source>
        <tissue evidence="1">Ovary</tissue>
    </source>
</reference>
<proteinExistence type="predicted"/>
<feature type="non-terminal residue" evidence="1">
    <location>
        <position position="1"/>
    </location>
</feature>
<dbReference type="AlphaFoldDB" id="S4PSM9"/>
<dbReference type="EMBL" id="GAIX01013508">
    <property type="protein sequence ID" value="JAA79052.1"/>
    <property type="molecule type" value="Transcribed_RNA"/>
</dbReference>
<feature type="non-terminal residue" evidence="1">
    <location>
        <position position="72"/>
    </location>
</feature>
<reference evidence="1" key="1">
    <citation type="journal article" date="2013" name="BMC Genomics">
        <title>Unscrambling butterfly oogenesis.</title>
        <authorList>
            <person name="Carter J.M."/>
            <person name="Baker S.C."/>
            <person name="Pink R."/>
            <person name="Carter D.R."/>
            <person name="Collins A."/>
            <person name="Tomlin J."/>
            <person name="Gibbs M."/>
            <person name="Breuker C.J."/>
        </authorList>
    </citation>
    <scope>NUCLEOTIDE SEQUENCE</scope>
    <source>
        <tissue evidence="1">Ovary</tissue>
    </source>
</reference>
<evidence type="ECO:0000313" key="1">
    <source>
        <dbReference type="EMBL" id="JAA79052.1"/>
    </source>
</evidence>
<organism evidence="1">
    <name type="scientific">Pararge aegeria</name>
    <name type="common">speckled wood butterfly</name>
    <dbReference type="NCBI Taxonomy" id="116150"/>
    <lineage>
        <taxon>Eukaryota</taxon>
        <taxon>Metazoa</taxon>
        <taxon>Ecdysozoa</taxon>
        <taxon>Arthropoda</taxon>
        <taxon>Hexapoda</taxon>
        <taxon>Insecta</taxon>
        <taxon>Pterygota</taxon>
        <taxon>Neoptera</taxon>
        <taxon>Endopterygota</taxon>
        <taxon>Lepidoptera</taxon>
        <taxon>Glossata</taxon>
        <taxon>Ditrysia</taxon>
        <taxon>Papilionoidea</taxon>
        <taxon>Nymphalidae</taxon>
        <taxon>Satyrinae</taxon>
        <taxon>Satyrini</taxon>
        <taxon>Parargina</taxon>
        <taxon>Pararge</taxon>
    </lineage>
</organism>
<sequence length="72" mass="8763">QHLKYCRRLQRKTLRKGWQHFKSCQECLVCDFFFHVYFFDMAFRSCECSYNVWSLEECHLATMLGNSFGIHT</sequence>
<protein>
    <submittedName>
        <fullName evidence="1">Uncharacterized protein</fullName>
    </submittedName>
</protein>